<accession>A0ABS5U4D9</accession>
<dbReference type="PROSITE" id="PS50111">
    <property type="entry name" value="CHEMOTAXIS_TRANSDUC_2"/>
    <property type="match status" value="1"/>
</dbReference>
<sequence length="611" mass="66608">MSSIQQYNFSENEIGEVNLSAWRGVITPSLSTLRQMAGTTEDEFLQIGSRMQSFYQRSVDISRMAGQLMEVVSGDRLQMLIARLQQIMTAMETYLADSRLRSSESSSILVRVQELLEEVTQPLEGFQKMNKTLRMLSISTKIESSRLGEMGNAFVNLAMDVEKLSHQVNDKSAAILNQRQILASTITSNLAAVRASEKLQDKELRISVASTADNLQELIAVNDRCTRFGSMVAAVSSDVIADIGEVVASQQTHDITRQQVEHVVEALERLINNLDATDTESPGEDQLRKLVIECGDVCELQEAQLRFASTELYAAVCAIVDNLRDIARKQNAIAQETLTVAGVADAGGSSFVDALRQGVTSVTTVLTKCARTDHDMAVTMQDVAGTIQQITSFVGDIEFIGTEIDLIALNSQIKAAHTGHEGAALGVLAEAIKRLSDEAGRQTDLVSSTLNNIHTATGHLAAENSTDESGSASDISAIEHELAEILPTLAAMNNDLFSLLAALSENVQSLTLDIEQATAEIDVHERTREMAKGVLEGLELIVTQARRIEPASSEFKQNLLHMEQRYTMESERHIHEAIARKRGGQVAAAEQVDLGNPSDSDSEFGDNVDLF</sequence>
<evidence type="ECO:0000256" key="1">
    <source>
        <dbReference type="PROSITE-ProRule" id="PRU00284"/>
    </source>
</evidence>
<feature type="domain" description="Methyl-accepting transducer" evidence="3">
    <location>
        <begin position="311"/>
        <end position="525"/>
    </location>
</feature>
<name>A0ABS5U4D9_9BACT</name>
<protein>
    <submittedName>
        <fullName evidence="4">Methyl-accepting chemotaxis protein</fullName>
    </submittedName>
</protein>
<keyword evidence="2" id="KW-0175">Coiled coil</keyword>
<dbReference type="InterPro" id="IPR004089">
    <property type="entry name" value="MCPsignal_dom"/>
</dbReference>
<gene>
    <name evidence="4" type="ORF">KJB30_01930</name>
</gene>
<proteinExistence type="predicted"/>
<dbReference type="RefSeq" id="WP_214296255.1">
    <property type="nucleotide sequence ID" value="NZ_JAHDYS010000002.1"/>
</dbReference>
<keyword evidence="1" id="KW-0807">Transducer</keyword>
<evidence type="ECO:0000256" key="2">
    <source>
        <dbReference type="SAM" id="Coils"/>
    </source>
</evidence>
<dbReference type="SUPFAM" id="SSF58104">
    <property type="entry name" value="Methyl-accepting chemotaxis protein (MCP) signaling domain"/>
    <property type="match status" value="2"/>
</dbReference>
<comment type="caution">
    <text evidence="4">The sequence shown here is derived from an EMBL/GenBank/DDBJ whole genome shotgun (WGS) entry which is preliminary data.</text>
</comment>
<keyword evidence="5" id="KW-1185">Reference proteome</keyword>
<dbReference type="Gene3D" id="1.10.287.950">
    <property type="entry name" value="Methyl-accepting chemotaxis protein"/>
    <property type="match status" value="2"/>
</dbReference>
<reference evidence="4 5" key="1">
    <citation type="submission" date="2021-05" db="EMBL/GenBank/DDBJ databases">
        <title>The draft genome of Geobacter chapellei DSM 13688.</title>
        <authorList>
            <person name="Xu Z."/>
            <person name="Masuda Y."/>
            <person name="Itoh H."/>
            <person name="Senoo K."/>
        </authorList>
    </citation>
    <scope>NUCLEOTIDE SEQUENCE [LARGE SCALE GENOMIC DNA]</scope>
    <source>
        <strain evidence="4 5">DSM 13688</strain>
    </source>
</reference>
<evidence type="ECO:0000313" key="5">
    <source>
        <dbReference type="Proteomes" id="UP000784128"/>
    </source>
</evidence>
<evidence type="ECO:0000313" key="4">
    <source>
        <dbReference type="EMBL" id="MBT1070533.1"/>
    </source>
</evidence>
<organism evidence="4 5">
    <name type="scientific">Pelotalea chapellei</name>
    <dbReference type="NCBI Taxonomy" id="44671"/>
    <lineage>
        <taxon>Bacteria</taxon>
        <taxon>Pseudomonadati</taxon>
        <taxon>Thermodesulfobacteriota</taxon>
        <taxon>Desulfuromonadia</taxon>
        <taxon>Geobacterales</taxon>
        <taxon>Geobacteraceae</taxon>
        <taxon>Pelotalea</taxon>
    </lineage>
</organism>
<feature type="coiled-coil region" evidence="2">
    <location>
        <begin position="500"/>
        <end position="527"/>
    </location>
</feature>
<dbReference type="EMBL" id="JAHDYS010000002">
    <property type="protein sequence ID" value="MBT1070533.1"/>
    <property type="molecule type" value="Genomic_DNA"/>
</dbReference>
<evidence type="ECO:0000259" key="3">
    <source>
        <dbReference type="PROSITE" id="PS50111"/>
    </source>
</evidence>
<dbReference type="Proteomes" id="UP000784128">
    <property type="component" value="Unassembled WGS sequence"/>
</dbReference>